<proteinExistence type="inferred from homology"/>
<comment type="similarity">
    <text evidence="3 8">Belongs to the NAD(P)-dependent epimerase/dehydratase family. dTDP-glucose dehydratase subfamily.</text>
</comment>
<evidence type="ECO:0000256" key="2">
    <source>
        <dbReference type="ARBA" id="ARBA00001911"/>
    </source>
</evidence>
<keyword evidence="11" id="KW-1185">Reference proteome</keyword>
<dbReference type="AlphaFoldDB" id="A0A2T0U1R9"/>
<gene>
    <name evidence="10" type="ORF">LY71_101246</name>
</gene>
<evidence type="ECO:0000256" key="1">
    <source>
        <dbReference type="ARBA" id="ARBA00001539"/>
    </source>
</evidence>
<feature type="domain" description="NAD(P)-binding" evidence="9">
    <location>
        <begin position="4"/>
        <end position="306"/>
    </location>
</feature>
<sequence length="340" mass="37201">MRVLVTGGAGFIGSHYVRTMLTGGYPGYEDAEVTVFDKLTYAGNPANLAPVADSPRFRFVRGDICSREDLDAAVPGHDLVVNFAAESHVDRSIHGAADFVLTNVLGAQQVFEAALRHGVRRVLHVSTDEVYGSIDEGSWTEDSLLEPNSPYSAAKAGSDLVARAYAKTYGLDISVTRCSNNYGPYHFPEKVIPLFVTNLLDGQPVPLYGEGANVRDWLFVDDHCRGIQLVVDKGLPGEYYNIGGGRELSNRELTEKLLEATGRDWSYVQPIVDPRGGGHDLRYSVDYSRTAALGYAPQVPFEEGLALTVQWYRDNRAWWEPLKAAAATAHRAPVAPDPEA</sequence>
<dbReference type="Pfam" id="PF16363">
    <property type="entry name" value="GDP_Man_Dehyd"/>
    <property type="match status" value="1"/>
</dbReference>
<evidence type="ECO:0000256" key="3">
    <source>
        <dbReference type="ARBA" id="ARBA00008178"/>
    </source>
</evidence>
<evidence type="ECO:0000313" key="10">
    <source>
        <dbReference type="EMBL" id="PRY51874.1"/>
    </source>
</evidence>
<organism evidence="10 11">
    <name type="scientific">Geodermatophilus tzadiensis</name>
    <dbReference type="NCBI Taxonomy" id="1137988"/>
    <lineage>
        <taxon>Bacteria</taxon>
        <taxon>Bacillati</taxon>
        <taxon>Actinomycetota</taxon>
        <taxon>Actinomycetes</taxon>
        <taxon>Geodermatophilales</taxon>
        <taxon>Geodermatophilaceae</taxon>
        <taxon>Geodermatophilus</taxon>
    </lineage>
</organism>
<dbReference type="Gene3D" id="3.90.25.10">
    <property type="entry name" value="UDP-galactose 4-epimerase, domain 1"/>
    <property type="match status" value="1"/>
</dbReference>
<dbReference type="EMBL" id="PVTG01000001">
    <property type="protein sequence ID" value="PRY51874.1"/>
    <property type="molecule type" value="Genomic_DNA"/>
</dbReference>
<dbReference type="GO" id="GO:0009225">
    <property type="term" value="P:nucleotide-sugar metabolic process"/>
    <property type="evidence" value="ECO:0007669"/>
    <property type="project" value="InterPro"/>
</dbReference>
<evidence type="ECO:0000259" key="9">
    <source>
        <dbReference type="Pfam" id="PF16363"/>
    </source>
</evidence>
<dbReference type="Gene3D" id="3.40.50.720">
    <property type="entry name" value="NAD(P)-binding Rossmann-like Domain"/>
    <property type="match status" value="1"/>
</dbReference>
<evidence type="ECO:0000256" key="8">
    <source>
        <dbReference type="RuleBase" id="RU004473"/>
    </source>
</evidence>
<evidence type="ECO:0000256" key="7">
    <source>
        <dbReference type="ARBA" id="ARBA00023239"/>
    </source>
</evidence>
<dbReference type="NCBIfam" id="TIGR01181">
    <property type="entry name" value="dTDP_gluc_dehyt"/>
    <property type="match status" value="1"/>
</dbReference>
<dbReference type="InterPro" id="IPR005888">
    <property type="entry name" value="dTDP_Gluc_deHydtase"/>
</dbReference>
<reference evidence="10 11" key="1">
    <citation type="submission" date="2018-03" db="EMBL/GenBank/DDBJ databases">
        <title>Genomic Encyclopedia of Archaeal and Bacterial Type Strains, Phase II (KMG-II): from individual species to whole genera.</title>
        <authorList>
            <person name="Goeker M."/>
        </authorList>
    </citation>
    <scope>NUCLEOTIDE SEQUENCE [LARGE SCALE GENOMIC DNA]</scope>
    <source>
        <strain evidence="10 11">DSM 45416</strain>
    </source>
</reference>
<dbReference type="InterPro" id="IPR036291">
    <property type="entry name" value="NAD(P)-bd_dom_sf"/>
</dbReference>
<dbReference type="OrthoDB" id="9801785at2"/>
<evidence type="ECO:0000313" key="11">
    <source>
        <dbReference type="Proteomes" id="UP000239210"/>
    </source>
</evidence>
<protein>
    <recommendedName>
        <fullName evidence="5 8">dTDP-glucose 4,6-dehydratase</fullName>
        <ecNumber evidence="4 8">4.2.1.46</ecNumber>
    </recommendedName>
</protein>
<dbReference type="EC" id="4.2.1.46" evidence="4 8"/>
<dbReference type="GO" id="GO:0008460">
    <property type="term" value="F:dTDP-glucose 4,6-dehydratase activity"/>
    <property type="evidence" value="ECO:0007669"/>
    <property type="project" value="UniProtKB-EC"/>
</dbReference>
<evidence type="ECO:0000256" key="5">
    <source>
        <dbReference type="ARBA" id="ARBA00016977"/>
    </source>
</evidence>
<dbReference type="CDD" id="cd05246">
    <property type="entry name" value="dTDP_GD_SDR_e"/>
    <property type="match status" value="1"/>
</dbReference>
<accession>A0A2T0U1R9</accession>
<dbReference type="InterPro" id="IPR016040">
    <property type="entry name" value="NAD(P)-bd_dom"/>
</dbReference>
<evidence type="ECO:0000256" key="4">
    <source>
        <dbReference type="ARBA" id="ARBA00011990"/>
    </source>
</evidence>
<keyword evidence="7 8" id="KW-0456">Lyase</keyword>
<keyword evidence="6" id="KW-0520">NAD</keyword>
<comment type="caution">
    <text evidence="10">The sequence shown here is derived from an EMBL/GenBank/DDBJ whole genome shotgun (WGS) entry which is preliminary data.</text>
</comment>
<name>A0A2T0U1R9_9ACTN</name>
<evidence type="ECO:0000256" key="6">
    <source>
        <dbReference type="ARBA" id="ARBA00023027"/>
    </source>
</evidence>
<dbReference type="PANTHER" id="PTHR43000">
    <property type="entry name" value="DTDP-D-GLUCOSE 4,6-DEHYDRATASE-RELATED"/>
    <property type="match status" value="1"/>
</dbReference>
<dbReference type="Proteomes" id="UP000239210">
    <property type="component" value="Unassembled WGS sequence"/>
</dbReference>
<comment type="catalytic activity">
    <reaction evidence="1 8">
        <text>dTDP-alpha-D-glucose = dTDP-4-dehydro-6-deoxy-alpha-D-glucose + H2O</text>
        <dbReference type="Rhea" id="RHEA:17221"/>
        <dbReference type="ChEBI" id="CHEBI:15377"/>
        <dbReference type="ChEBI" id="CHEBI:57477"/>
        <dbReference type="ChEBI" id="CHEBI:57649"/>
        <dbReference type="EC" id="4.2.1.46"/>
    </reaction>
</comment>
<dbReference type="SUPFAM" id="SSF51735">
    <property type="entry name" value="NAD(P)-binding Rossmann-fold domains"/>
    <property type="match status" value="1"/>
</dbReference>
<comment type="cofactor">
    <cofactor evidence="2 8">
        <name>NAD(+)</name>
        <dbReference type="ChEBI" id="CHEBI:57540"/>
    </cofactor>
</comment>
<dbReference type="RefSeq" id="WP_106275156.1">
    <property type="nucleotide sequence ID" value="NZ_PVTG01000001.1"/>
</dbReference>